<sequence>MRLAVQACKNIIEALIEIILGMANVEAIAIAAALGRLETTHFGVADYAASNCARTQVIDRLNDYYPRPGPLS</sequence>
<evidence type="ECO:0000313" key="1">
    <source>
        <dbReference type="EMBL" id="VAV87433.1"/>
    </source>
</evidence>
<gene>
    <name evidence="1" type="ORF">MNBD_ALPHA07-2300</name>
</gene>
<organism evidence="1">
    <name type="scientific">hydrothermal vent metagenome</name>
    <dbReference type="NCBI Taxonomy" id="652676"/>
    <lineage>
        <taxon>unclassified sequences</taxon>
        <taxon>metagenomes</taxon>
        <taxon>ecological metagenomes</taxon>
    </lineage>
</organism>
<reference evidence="1" key="1">
    <citation type="submission" date="2018-06" db="EMBL/GenBank/DDBJ databases">
        <authorList>
            <person name="Zhirakovskaya E."/>
        </authorList>
    </citation>
    <scope>NUCLEOTIDE SEQUENCE</scope>
</reference>
<dbReference type="Gene3D" id="3.20.20.60">
    <property type="entry name" value="Phosphoenolpyruvate-binding domains"/>
    <property type="match status" value="1"/>
</dbReference>
<dbReference type="AlphaFoldDB" id="A0A3B0RSD3"/>
<proteinExistence type="predicted"/>
<dbReference type="GO" id="GO:0016829">
    <property type="term" value="F:lyase activity"/>
    <property type="evidence" value="ECO:0007669"/>
    <property type="project" value="UniProtKB-KW"/>
</dbReference>
<name>A0A3B0RSD3_9ZZZZ</name>
<dbReference type="InterPro" id="IPR040442">
    <property type="entry name" value="Pyrv_kinase-like_dom_sf"/>
</dbReference>
<accession>A0A3B0RSD3</accession>
<keyword evidence="1" id="KW-0456">Lyase</keyword>
<dbReference type="EC" id="4.1.3.24" evidence="1"/>
<dbReference type="EMBL" id="UOEG01000008">
    <property type="protein sequence ID" value="VAV87433.1"/>
    <property type="molecule type" value="Genomic_DNA"/>
</dbReference>
<protein>
    <submittedName>
        <fullName evidence="1">Malyl-CoA lyase</fullName>
        <ecNumber evidence="1">4.1.3.24</ecNumber>
    </submittedName>
</protein>